<feature type="domain" description="HTH tetR-type" evidence="3">
    <location>
        <begin position="18"/>
        <end position="78"/>
    </location>
</feature>
<dbReference type="GO" id="GO:0000976">
    <property type="term" value="F:transcription cis-regulatory region binding"/>
    <property type="evidence" value="ECO:0007669"/>
    <property type="project" value="TreeGrafter"/>
</dbReference>
<dbReference type="PROSITE" id="PS50977">
    <property type="entry name" value="HTH_TETR_2"/>
    <property type="match status" value="1"/>
</dbReference>
<dbReference type="RefSeq" id="WP_122187519.1">
    <property type="nucleotide sequence ID" value="NZ_RFFH01000003.1"/>
</dbReference>
<reference evidence="4 5" key="1">
    <citation type="submission" date="2018-10" db="EMBL/GenBank/DDBJ databases">
        <title>Isolation from cow dung.</title>
        <authorList>
            <person name="Ling L."/>
        </authorList>
    </citation>
    <scope>NUCLEOTIDE SEQUENCE [LARGE SCALE GENOMIC DNA]</scope>
    <source>
        <strain evidence="4 5">NEAU-LL90</strain>
    </source>
</reference>
<keyword evidence="5" id="KW-1185">Reference proteome</keyword>
<protein>
    <submittedName>
        <fullName evidence="4">TetR/AcrR family transcriptional regulator</fullName>
    </submittedName>
</protein>
<dbReference type="InterPro" id="IPR009057">
    <property type="entry name" value="Homeodomain-like_sf"/>
</dbReference>
<evidence type="ECO:0000256" key="1">
    <source>
        <dbReference type="ARBA" id="ARBA00023125"/>
    </source>
</evidence>
<evidence type="ECO:0000256" key="2">
    <source>
        <dbReference type="PROSITE-ProRule" id="PRU00335"/>
    </source>
</evidence>
<sequence length="187" mass="20403">MTTPRSRKKPTEIPTGRDAVSTAVLTAATELFGERGPTATSIRDIAERAGVNHGLVFRHFGAKQALVGAVLNHLAAESADALTGPDPASDPRLRRHWTVLARCILDGYPVGELQDRFPVIAHGVAMVRERGADERTAALTVAHAAAFRLGWEMFRPFLRAAAGLTEMSETELDRSIDRRLEQLLELD</sequence>
<evidence type="ECO:0000313" key="4">
    <source>
        <dbReference type="EMBL" id="RMI33323.1"/>
    </source>
</evidence>
<dbReference type="EMBL" id="RFFH01000003">
    <property type="protein sequence ID" value="RMI33323.1"/>
    <property type="molecule type" value="Genomic_DNA"/>
</dbReference>
<dbReference type="Proteomes" id="UP000279275">
    <property type="component" value="Unassembled WGS sequence"/>
</dbReference>
<dbReference type="GO" id="GO:0003700">
    <property type="term" value="F:DNA-binding transcription factor activity"/>
    <property type="evidence" value="ECO:0007669"/>
    <property type="project" value="TreeGrafter"/>
</dbReference>
<dbReference type="InterPro" id="IPR023772">
    <property type="entry name" value="DNA-bd_HTH_TetR-type_CS"/>
</dbReference>
<evidence type="ECO:0000259" key="3">
    <source>
        <dbReference type="PROSITE" id="PS50977"/>
    </source>
</evidence>
<dbReference type="Gene3D" id="1.10.357.10">
    <property type="entry name" value="Tetracycline Repressor, domain 2"/>
    <property type="match status" value="1"/>
</dbReference>
<comment type="caution">
    <text evidence="4">The sequence shown here is derived from an EMBL/GenBank/DDBJ whole genome shotgun (WGS) entry which is preliminary data.</text>
</comment>
<feature type="DNA-binding region" description="H-T-H motif" evidence="2">
    <location>
        <begin position="41"/>
        <end position="60"/>
    </location>
</feature>
<dbReference type="Pfam" id="PF00440">
    <property type="entry name" value="TetR_N"/>
    <property type="match status" value="1"/>
</dbReference>
<evidence type="ECO:0000313" key="5">
    <source>
        <dbReference type="Proteomes" id="UP000279275"/>
    </source>
</evidence>
<name>A0A3M2L9U8_9NOCA</name>
<dbReference type="SUPFAM" id="SSF46689">
    <property type="entry name" value="Homeodomain-like"/>
    <property type="match status" value="1"/>
</dbReference>
<keyword evidence="1 2" id="KW-0238">DNA-binding</keyword>
<dbReference type="AlphaFoldDB" id="A0A3M2L9U8"/>
<dbReference type="InterPro" id="IPR050109">
    <property type="entry name" value="HTH-type_TetR-like_transc_reg"/>
</dbReference>
<dbReference type="PANTHER" id="PTHR30055">
    <property type="entry name" value="HTH-TYPE TRANSCRIPTIONAL REGULATOR RUTR"/>
    <property type="match status" value="1"/>
</dbReference>
<dbReference type="OrthoDB" id="3210235at2"/>
<dbReference type="PROSITE" id="PS01081">
    <property type="entry name" value="HTH_TETR_1"/>
    <property type="match status" value="1"/>
</dbReference>
<dbReference type="PANTHER" id="PTHR30055:SF153">
    <property type="entry name" value="HTH-TYPE TRANSCRIPTIONAL REPRESSOR RV3405C"/>
    <property type="match status" value="1"/>
</dbReference>
<organism evidence="4 5">
    <name type="scientific">Nocardia stercoris</name>
    <dbReference type="NCBI Taxonomy" id="2483361"/>
    <lineage>
        <taxon>Bacteria</taxon>
        <taxon>Bacillati</taxon>
        <taxon>Actinomycetota</taxon>
        <taxon>Actinomycetes</taxon>
        <taxon>Mycobacteriales</taxon>
        <taxon>Nocardiaceae</taxon>
        <taxon>Nocardia</taxon>
    </lineage>
</organism>
<gene>
    <name evidence="4" type="ORF">EBN03_09120</name>
</gene>
<proteinExistence type="predicted"/>
<dbReference type="PRINTS" id="PR00455">
    <property type="entry name" value="HTHTETR"/>
</dbReference>
<dbReference type="InterPro" id="IPR001647">
    <property type="entry name" value="HTH_TetR"/>
</dbReference>
<accession>A0A3M2L9U8</accession>